<dbReference type="PANTHER" id="PTHR33325:SF11">
    <property type="entry name" value="COLD SHOCK DOMAIN-CONTAINING PROTEIN 4-LIKE"/>
    <property type="match status" value="1"/>
</dbReference>
<evidence type="ECO:0000313" key="2">
    <source>
        <dbReference type="EMBL" id="PRQ57080.1"/>
    </source>
</evidence>
<keyword evidence="3" id="KW-1185">Reference proteome</keyword>
<feature type="region of interest" description="Disordered" evidence="1">
    <location>
        <begin position="205"/>
        <end position="261"/>
    </location>
</feature>
<dbReference type="PANTHER" id="PTHR33325">
    <property type="entry name" value="ZINC FINGER, CCHC-TYPE-RELATED"/>
    <property type="match status" value="1"/>
</dbReference>
<name>A0A2P6SEI6_ROSCH</name>
<dbReference type="Gramene" id="PRQ57080">
    <property type="protein sequence ID" value="PRQ57080"/>
    <property type="gene ID" value="RchiOBHm_Chr1g0344341"/>
</dbReference>
<evidence type="ECO:0000256" key="1">
    <source>
        <dbReference type="SAM" id="MobiDB-lite"/>
    </source>
</evidence>
<protein>
    <submittedName>
        <fullName evidence="2">Putative transcription factor interactor and regulator CCHC(Zn) family</fullName>
    </submittedName>
</protein>
<comment type="caution">
    <text evidence="2">The sequence shown here is derived from an EMBL/GenBank/DDBJ whole genome shotgun (WGS) entry which is preliminary data.</text>
</comment>
<feature type="compositionally biased region" description="Basic residues" evidence="1">
    <location>
        <begin position="243"/>
        <end position="254"/>
    </location>
</feature>
<dbReference type="EMBL" id="PDCK01000039">
    <property type="protein sequence ID" value="PRQ57080.1"/>
    <property type="molecule type" value="Genomic_DNA"/>
</dbReference>
<gene>
    <name evidence="2" type="ORF">RchiOBHm_Chr1g0344341</name>
</gene>
<proteinExistence type="predicted"/>
<dbReference type="AlphaFoldDB" id="A0A2P6SEI6"/>
<dbReference type="Proteomes" id="UP000238479">
    <property type="component" value="Chromosome 1"/>
</dbReference>
<evidence type="ECO:0000313" key="3">
    <source>
        <dbReference type="Proteomes" id="UP000238479"/>
    </source>
</evidence>
<reference evidence="2 3" key="1">
    <citation type="journal article" date="2018" name="Nat. Genet.">
        <title>The Rosa genome provides new insights in the design of modern roses.</title>
        <authorList>
            <person name="Bendahmane M."/>
        </authorList>
    </citation>
    <scope>NUCLEOTIDE SEQUENCE [LARGE SCALE GENOMIC DNA]</scope>
    <source>
        <strain evidence="3">cv. Old Blush</strain>
    </source>
</reference>
<organism evidence="2 3">
    <name type="scientific">Rosa chinensis</name>
    <name type="common">China rose</name>
    <dbReference type="NCBI Taxonomy" id="74649"/>
    <lineage>
        <taxon>Eukaryota</taxon>
        <taxon>Viridiplantae</taxon>
        <taxon>Streptophyta</taxon>
        <taxon>Embryophyta</taxon>
        <taxon>Tracheophyta</taxon>
        <taxon>Spermatophyta</taxon>
        <taxon>Magnoliopsida</taxon>
        <taxon>eudicotyledons</taxon>
        <taxon>Gunneridae</taxon>
        <taxon>Pentapetalae</taxon>
        <taxon>rosids</taxon>
        <taxon>fabids</taxon>
        <taxon>Rosales</taxon>
        <taxon>Rosaceae</taxon>
        <taxon>Rosoideae</taxon>
        <taxon>Rosoideae incertae sedis</taxon>
        <taxon>Rosa</taxon>
    </lineage>
</organism>
<dbReference type="OMA" id="WDSSIVI"/>
<accession>A0A2P6SEI6</accession>
<sequence length="337" mass="38586">MTHLTKLEFDPLEISGKNYLSWVLDAEIHLMANNLGDTIKVGNKSSVQDRAKAMIFLRHHLDKSLKDEYLTVKDPLELWEALADRFAHQKTIVLPRARYEWTHLRLQDFNSVIDFNSAMHRITSQLKLCGEPVSEDSKLEKTFSTFHATNMVLQQQYRERGFKKYADLISCLLVAEQNNELLMKNHQSRPTGSQPIPEVNAIFTGGHANRHGNKHGNNSARVKGRDRQRPNGQGRGSINQRLGPKKNAKIHKGKGQMNKVPKNNESFCTRCGCNGHFWKTCRMPDHLVALYQASIKGNKAEINYIDQSDPWDSSIVIYFIFKFSDSLPIEKESNKKN</sequence>